<organism evidence="2">
    <name type="scientific">Eremomyces bilateralis CBS 781.70</name>
    <dbReference type="NCBI Taxonomy" id="1392243"/>
    <lineage>
        <taxon>Eukaryota</taxon>
        <taxon>Fungi</taxon>
        <taxon>Dikarya</taxon>
        <taxon>Ascomycota</taxon>
        <taxon>Pezizomycotina</taxon>
        <taxon>Dothideomycetes</taxon>
        <taxon>Dothideomycetes incertae sedis</taxon>
        <taxon>Eremomycetales</taxon>
        <taxon>Eremomycetaceae</taxon>
        <taxon>Eremomyces</taxon>
    </lineage>
</organism>
<dbReference type="SUPFAM" id="SSF48371">
    <property type="entry name" value="ARM repeat"/>
    <property type="match status" value="1"/>
</dbReference>
<dbReference type="Proteomes" id="UP000504638">
    <property type="component" value="Unplaced"/>
</dbReference>
<dbReference type="InterPro" id="IPR011989">
    <property type="entry name" value="ARM-like"/>
</dbReference>
<dbReference type="InterPro" id="IPR040144">
    <property type="entry name" value="RAP1GDS1"/>
</dbReference>
<feature type="coiled-coil region" evidence="1">
    <location>
        <begin position="467"/>
        <end position="494"/>
    </location>
</feature>
<dbReference type="PANTHER" id="PTHR10957">
    <property type="entry name" value="RAP1 GTPASE-GDP DISSOCIATION STIMULATOR 1"/>
    <property type="match status" value="1"/>
</dbReference>
<name>A0A6G1G9L6_9PEZI</name>
<keyword evidence="3" id="KW-1185">Reference proteome</keyword>
<reference evidence="4" key="3">
    <citation type="submission" date="2025-04" db="UniProtKB">
        <authorList>
            <consortium name="RefSeq"/>
        </authorList>
    </citation>
    <scope>IDENTIFICATION</scope>
    <source>
        <strain evidence="4">CBS 781.70</strain>
    </source>
</reference>
<dbReference type="GeneID" id="54419427"/>
<dbReference type="OrthoDB" id="26149at2759"/>
<evidence type="ECO:0000313" key="3">
    <source>
        <dbReference type="Proteomes" id="UP000504638"/>
    </source>
</evidence>
<protein>
    <recommendedName>
        <fullName evidence="5">ARM repeat-containing protein</fullName>
    </recommendedName>
</protein>
<dbReference type="EMBL" id="ML975152">
    <property type="protein sequence ID" value="KAF1814714.1"/>
    <property type="molecule type" value="Genomic_DNA"/>
</dbReference>
<evidence type="ECO:0000256" key="1">
    <source>
        <dbReference type="SAM" id="Coils"/>
    </source>
</evidence>
<dbReference type="AlphaFoldDB" id="A0A6G1G9L6"/>
<accession>A0A6G1G9L6</accession>
<dbReference type="GO" id="GO:0005085">
    <property type="term" value="F:guanyl-nucleotide exchange factor activity"/>
    <property type="evidence" value="ECO:0007669"/>
    <property type="project" value="InterPro"/>
</dbReference>
<keyword evidence="1" id="KW-0175">Coiled coil</keyword>
<gene>
    <name evidence="2 4" type="ORF">P152DRAFT_455752</name>
</gene>
<evidence type="ECO:0000313" key="2">
    <source>
        <dbReference type="EMBL" id="KAF1814714.1"/>
    </source>
</evidence>
<sequence>MREQVYQGTIRERARSRVHQLCQDILAGSGGSDYSRQQVEDAVTAAYLERIASLCADPEQRVRCSELLEQVLQLYDPSSHTEKLSFQVLRFVGNCVADNDDNRTITLQHLDQLVQSLSVPYLRTISIQVLQNLTLDFPPAQRQLAQLGVHSTIASMLVKEGPNDKDNSAHIELITTVLDPVDTREAVIQDSKKARSFFKDLLTCALQSSSHLELFDAGHALSFVFPDPQGFLADENLFSLFARYYAHLARGYEKILARPELFTSDGEEEYGIKEGWKEVIENVENHLADAAYDYKPPPSESLGISIVFQAGLDLITNPNQHCTVGGCIVLGNVVRHDDRSQKMVEEHGIHKIALGFMRPGSSTSLLHAASGLLHNLAISAPNKEAIGAADPVGGILAAITLLEKGPDPTLINSGLRLLSPLLDDCSRNAKKLVDHPQETELKYIDTVLSCADILDGSFRHSVAHLLHETIRSLLEEEEEALDNLCRRSKVLQILIQQALSTDTEQEVSTIESWLALALLSTSKTGSKSIVSVLDSADGQQNSPGWDRFLKVAKNMLEREEPKSETKTASDVALEATKRNVLLLLSKLLESTDDISTPWQTEAESMLLSGMEGLEIEGVEGVEEVEEDEEIERFQLET</sequence>
<dbReference type="InterPro" id="IPR016024">
    <property type="entry name" value="ARM-type_fold"/>
</dbReference>
<reference evidence="2 4" key="1">
    <citation type="submission" date="2020-01" db="EMBL/GenBank/DDBJ databases">
        <authorList>
            <consortium name="DOE Joint Genome Institute"/>
            <person name="Haridas S."/>
            <person name="Albert R."/>
            <person name="Binder M."/>
            <person name="Bloem J."/>
            <person name="Labutti K."/>
            <person name="Salamov A."/>
            <person name="Andreopoulos B."/>
            <person name="Baker S.E."/>
            <person name="Barry K."/>
            <person name="Bills G."/>
            <person name="Bluhm B.H."/>
            <person name="Cannon C."/>
            <person name="Castanera R."/>
            <person name="Culley D.E."/>
            <person name="Daum C."/>
            <person name="Ezra D."/>
            <person name="Gonzalez J.B."/>
            <person name="Henrissat B."/>
            <person name="Kuo A."/>
            <person name="Liang C."/>
            <person name="Lipzen A."/>
            <person name="Lutzoni F."/>
            <person name="Magnuson J."/>
            <person name="Mondo S."/>
            <person name="Nolan M."/>
            <person name="Ohm R."/>
            <person name="Pangilinan J."/>
            <person name="Park H.-J."/>
            <person name="Ramirez L."/>
            <person name="Alfaro M."/>
            <person name="Sun H."/>
            <person name="Tritt A."/>
            <person name="Yoshinaga Y."/>
            <person name="Zwiers L.-H."/>
            <person name="Turgeon B.G."/>
            <person name="Goodwin S.B."/>
            <person name="Spatafora J.W."/>
            <person name="Crous P.W."/>
            <person name="Grigoriev I.V."/>
        </authorList>
    </citation>
    <scope>NUCLEOTIDE SEQUENCE</scope>
    <source>
        <strain evidence="2 4">CBS 781.70</strain>
    </source>
</reference>
<evidence type="ECO:0008006" key="5">
    <source>
        <dbReference type="Google" id="ProtNLM"/>
    </source>
</evidence>
<proteinExistence type="predicted"/>
<dbReference type="RefSeq" id="XP_033536345.1">
    <property type="nucleotide sequence ID" value="XM_033678857.1"/>
</dbReference>
<reference evidence="4" key="2">
    <citation type="submission" date="2020-04" db="EMBL/GenBank/DDBJ databases">
        <authorList>
            <consortium name="NCBI Genome Project"/>
        </authorList>
    </citation>
    <scope>NUCLEOTIDE SEQUENCE</scope>
    <source>
        <strain evidence="4">CBS 781.70</strain>
    </source>
</reference>
<dbReference type="Gene3D" id="1.25.10.10">
    <property type="entry name" value="Leucine-rich Repeat Variant"/>
    <property type="match status" value="2"/>
</dbReference>
<evidence type="ECO:0000313" key="4">
    <source>
        <dbReference type="RefSeq" id="XP_033536345.1"/>
    </source>
</evidence>